<dbReference type="EMBL" id="BARV01027438">
    <property type="protein sequence ID" value="GAI37255.1"/>
    <property type="molecule type" value="Genomic_DNA"/>
</dbReference>
<dbReference type="PANTHER" id="PTHR11587:SF2">
    <property type="entry name" value="ARGININOSUCCINATE SYNTHASE"/>
    <property type="match status" value="1"/>
</dbReference>
<evidence type="ECO:0000256" key="2">
    <source>
        <dbReference type="ARBA" id="ARBA00022741"/>
    </source>
</evidence>
<evidence type="ECO:0000256" key="1">
    <source>
        <dbReference type="ARBA" id="ARBA00022598"/>
    </source>
</evidence>
<dbReference type="InterPro" id="IPR014729">
    <property type="entry name" value="Rossmann-like_a/b/a_fold"/>
</dbReference>
<keyword evidence="1" id="KW-0436">Ligase</keyword>
<protein>
    <recommendedName>
        <fullName evidence="4">Arginosuccinate synthase-like N-terminal domain-containing protein</fullName>
    </recommendedName>
</protein>
<dbReference type="InterPro" id="IPR048267">
    <property type="entry name" value="Arginosuc_syn_N"/>
</dbReference>
<dbReference type="GO" id="GO:0004055">
    <property type="term" value="F:argininosuccinate synthase activity"/>
    <property type="evidence" value="ECO:0007669"/>
    <property type="project" value="InterPro"/>
</dbReference>
<evidence type="ECO:0000259" key="4">
    <source>
        <dbReference type="Pfam" id="PF00764"/>
    </source>
</evidence>
<dbReference type="InterPro" id="IPR018223">
    <property type="entry name" value="Arginosuc_synth_CS"/>
</dbReference>
<comment type="caution">
    <text evidence="5">The sequence shown here is derived from an EMBL/GenBank/DDBJ whole genome shotgun (WGS) entry which is preliminary data.</text>
</comment>
<proteinExistence type="predicted"/>
<dbReference type="PROSITE" id="PS00565">
    <property type="entry name" value="ARGININOSUCCIN_SYN_2"/>
    <property type="match status" value="1"/>
</dbReference>
<dbReference type="GO" id="GO:0005737">
    <property type="term" value="C:cytoplasm"/>
    <property type="evidence" value="ECO:0007669"/>
    <property type="project" value="TreeGrafter"/>
</dbReference>
<dbReference type="GO" id="GO:0000050">
    <property type="term" value="P:urea cycle"/>
    <property type="evidence" value="ECO:0007669"/>
    <property type="project" value="TreeGrafter"/>
</dbReference>
<dbReference type="InterPro" id="IPR001518">
    <property type="entry name" value="Arginosuc_synth"/>
</dbReference>
<name>X1PDY9_9ZZZZ</name>
<dbReference type="GO" id="GO:0005524">
    <property type="term" value="F:ATP binding"/>
    <property type="evidence" value="ECO:0007669"/>
    <property type="project" value="UniProtKB-KW"/>
</dbReference>
<dbReference type="PANTHER" id="PTHR11587">
    <property type="entry name" value="ARGININOSUCCINATE SYNTHASE"/>
    <property type="match status" value="1"/>
</dbReference>
<dbReference type="SUPFAM" id="SSF52402">
    <property type="entry name" value="Adenine nucleotide alpha hydrolases-like"/>
    <property type="match status" value="1"/>
</dbReference>
<accession>X1PDY9</accession>
<dbReference type="GO" id="GO:0000053">
    <property type="term" value="P:argininosuccinate metabolic process"/>
    <property type="evidence" value="ECO:0007669"/>
    <property type="project" value="TreeGrafter"/>
</dbReference>
<dbReference type="AlphaFoldDB" id="X1PDY9"/>
<feature type="domain" description="Arginosuccinate synthase-like N-terminal" evidence="4">
    <location>
        <begin position="2"/>
        <end position="52"/>
    </location>
</feature>
<organism evidence="5">
    <name type="scientific">marine sediment metagenome</name>
    <dbReference type="NCBI Taxonomy" id="412755"/>
    <lineage>
        <taxon>unclassified sequences</taxon>
        <taxon>metagenomes</taxon>
        <taxon>ecological metagenomes</taxon>
    </lineage>
</organism>
<reference evidence="5" key="1">
    <citation type="journal article" date="2014" name="Front. Microbiol.">
        <title>High frequency of phylogenetically diverse reductive dehalogenase-homologous genes in deep subseafloor sedimentary metagenomes.</title>
        <authorList>
            <person name="Kawai M."/>
            <person name="Futagami T."/>
            <person name="Toyoda A."/>
            <person name="Takaki Y."/>
            <person name="Nishi S."/>
            <person name="Hori S."/>
            <person name="Arai W."/>
            <person name="Tsubouchi T."/>
            <person name="Morono Y."/>
            <person name="Uchiyama I."/>
            <person name="Ito T."/>
            <person name="Fujiyama A."/>
            <person name="Inagaki F."/>
            <person name="Takami H."/>
        </authorList>
    </citation>
    <scope>NUCLEOTIDE SEQUENCE</scope>
    <source>
        <strain evidence="5">Expedition CK06-06</strain>
    </source>
</reference>
<evidence type="ECO:0000313" key="5">
    <source>
        <dbReference type="EMBL" id="GAI37255.1"/>
    </source>
</evidence>
<gene>
    <name evidence="5" type="ORF">S06H3_44143</name>
</gene>
<keyword evidence="2" id="KW-0547">Nucleotide-binding</keyword>
<dbReference type="Gene3D" id="3.40.50.620">
    <property type="entry name" value="HUPs"/>
    <property type="match status" value="1"/>
</dbReference>
<dbReference type="GO" id="GO:0006526">
    <property type="term" value="P:L-arginine biosynthetic process"/>
    <property type="evidence" value="ECO:0007669"/>
    <property type="project" value="InterPro"/>
</dbReference>
<sequence length="58" mass="6030">MAKLLVDTAQEEGAGAVAHGCTGKGNDQVRFEVSINALAPGLKIIAPAREWGTNMAHL</sequence>
<evidence type="ECO:0000256" key="3">
    <source>
        <dbReference type="ARBA" id="ARBA00022840"/>
    </source>
</evidence>
<dbReference type="Pfam" id="PF00764">
    <property type="entry name" value="Arginosuc_synth"/>
    <property type="match status" value="1"/>
</dbReference>
<keyword evidence="3" id="KW-0067">ATP-binding</keyword>